<sequence>MKWNHQTIGQIFEELARRSGLFRKLRVLDLNRDWAVIVGESIARHSSIADYSDGLLTVSVTDGMWLHELKLRERAFIEKINEAVGSEAVKRIRFRVG</sequence>
<reference evidence="1 2" key="1">
    <citation type="submission" date="2017-01" db="EMBL/GenBank/DDBJ databases">
        <authorList>
            <person name="Erauso G."/>
        </authorList>
    </citation>
    <scope>NUCLEOTIDE SEQUENCE [LARGE SCALE GENOMIC DNA]</scope>
    <source>
        <strain evidence="1">MESINF1</strain>
    </source>
</reference>
<evidence type="ECO:0000313" key="2">
    <source>
        <dbReference type="Proteomes" id="UP000250796"/>
    </source>
</evidence>
<proteinExistence type="predicted"/>
<organism evidence="1 2">
    <name type="scientific">Mesotoga infera</name>
    <dbReference type="NCBI Taxonomy" id="1236046"/>
    <lineage>
        <taxon>Bacteria</taxon>
        <taxon>Thermotogati</taxon>
        <taxon>Thermotogota</taxon>
        <taxon>Thermotogae</taxon>
        <taxon>Kosmotogales</taxon>
        <taxon>Kosmotogaceae</taxon>
        <taxon>Mesotoga</taxon>
    </lineage>
</organism>
<accession>A0A7Z7LHM9</accession>
<keyword evidence="2" id="KW-1185">Reference proteome</keyword>
<dbReference type="Pfam" id="PF05258">
    <property type="entry name" value="DciA"/>
    <property type="match status" value="1"/>
</dbReference>
<name>A0A7Z7LHM9_9BACT</name>
<gene>
    <name evidence="1" type="ORF">MESINF_2290</name>
</gene>
<dbReference type="PANTHER" id="PTHR36456">
    <property type="entry name" value="UPF0232 PROTEIN SCO3875"/>
    <property type="match status" value="1"/>
</dbReference>
<dbReference type="RefSeq" id="WP_169699845.1">
    <property type="nucleotide sequence ID" value="NZ_LS974202.1"/>
</dbReference>
<protein>
    <submittedName>
        <fullName evidence="1">Putative RNA-binding protein containing Zn ribbon</fullName>
    </submittedName>
</protein>
<dbReference type="AlphaFoldDB" id="A0A7Z7LHM9"/>
<dbReference type="PANTHER" id="PTHR36456:SF1">
    <property type="entry name" value="UPF0232 PROTEIN SCO3875"/>
    <property type="match status" value="1"/>
</dbReference>
<dbReference type="KEGG" id="minf:MESINF_2290"/>
<dbReference type="EMBL" id="LS974202">
    <property type="protein sequence ID" value="SSC13730.1"/>
    <property type="molecule type" value="Genomic_DNA"/>
</dbReference>
<dbReference type="InterPro" id="IPR007922">
    <property type="entry name" value="DciA-like"/>
</dbReference>
<dbReference type="Proteomes" id="UP000250796">
    <property type="component" value="Chromosome MESINF"/>
</dbReference>
<evidence type="ECO:0000313" key="1">
    <source>
        <dbReference type="EMBL" id="SSC13730.1"/>
    </source>
</evidence>